<proteinExistence type="predicted"/>
<evidence type="ECO:0000256" key="1">
    <source>
        <dbReference type="SAM" id="Phobius"/>
    </source>
</evidence>
<name>A0A0L6U694_9BASI</name>
<evidence type="ECO:0000313" key="2">
    <source>
        <dbReference type="EMBL" id="KNZ44043.1"/>
    </source>
</evidence>
<dbReference type="EMBL" id="LAVV01015225">
    <property type="protein sequence ID" value="KNZ44043.1"/>
    <property type="molecule type" value="Genomic_DNA"/>
</dbReference>
<protein>
    <submittedName>
        <fullName evidence="2">Uncharacterized protein</fullName>
    </submittedName>
</protein>
<organism evidence="2 3">
    <name type="scientific">Puccinia sorghi</name>
    <dbReference type="NCBI Taxonomy" id="27349"/>
    <lineage>
        <taxon>Eukaryota</taxon>
        <taxon>Fungi</taxon>
        <taxon>Dikarya</taxon>
        <taxon>Basidiomycota</taxon>
        <taxon>Pucciniomycotina</taxon>
        <taxon>Pucciniomycetes</taxon>
        <taxon>Pucciniales</taxon>
        <taxon>Pucciniaceae</taxon>
        <taxon>Puccinia</taxon>
    </lineage>
</organism>
<dbReference type="VEuPathDB" id="FungiDB:VP01_955g1"/>
<keyword evidence="1" id="KW-0472">Membrane</keyword>
<sequence>MGASRLGLPEPNPGSGLLQVTNIVNFYLTWPGSFCLSGGLCPDRYELVWLHLLPVFLSVSNLSGNSNHKPPKKNNQTTSDSWIQFTTKGSEYFISFFNTTDYLIAVFFRPKPESYFQVFQEIHVGKKLKSNKSLMQSLLKVLQASELVKTDPIWKLSQYKLWDLLTPIIIAEEKPFRYVEKPTFFKFITSLLLNSSCCDIRVTDICPLFHPASNFNRILHTLSLPPTNPFLSLSHPILTFFYWCTSITQLHFFTPHSQSYSSDLTSTTKIQLINSSLDLIYLTQQSPSAQCLKSIGEKTNTTNTGCLLSSAEFFFILISPVSTIFPVSSFVLFCRTTDKIPIPCCGTPFLVEKFEMFYFLYYFLGLYTCITDLTNISLIYLLIINMYIHKYSCIQPLMLYISIL</sequence>
<gene>
    <name evidence="2" type="ORF">VP01_955g1</name>
</gene>
<feature type="transmembrane region" description="Helical" evidence="1">
    <location>
        <begin position="359"/>
        <end position="388"/>
    </location>
</feature>
<accession>A0A0L6U694</accession>
<keyword evidence="3" id="KW-1185">Reference proteome</keyword>
<dbReference type="Proteomes" id="UP000037035">
    <property type="component" value="Unassembled WGS sequence"/>
</dbReference>
<keyword evidence="1" id="KW-1133">Transmembrane helix</keyword>
<evidence type="ECO:0000313" key="3">
    <source>
        <dbReference type="Proteomes" id="UP000037035"/>
    </source>
</evidence>
<comment type="caution">
    <text evidence="2">The sequence shown here is derived from an EMBL/GenBank/DDBJ whole genome shotgun (WGS) entry which is preliminary data.</text>
</comment>
<dbReference type="AlphaFoldDB" id="A0A0L6U694"/>
<keyword evidence="1" id="KW-0812">Transmembrane</keyword>
<reference evidence="2 3" key="1">
    <citation type="submission" date="2015-08" db="EMBL/GenBank/DDBJ databases">
        <title>Next Generation Sequencing and Analysis of the Genome of Puccinia sorghi L Schw, the Causal Agent of Maize Common Rust.</title>
        <authorList>
            <person name="Rochi L."/>
            <person name="Burguener G."/>
            <person name="Darino M."/>
            <person name="Turjanski A."/>
            <person name="Kreff E."/>
            <person name="Dieguez M.J."/>
            <person name="Sacco F."/>
        </authorList>
    </citation>
    <scope>NUCLEOTIDE SEQUENCE [LARGE SCALE GENOMIC DNA]</scope>
    <source>
        <strain evidence="2 3">RO10H11247</strain>
    </source>
</reference>